<dbReference type="Gene3D" id="3.40.30.10">
    <property type="entry name" value="Glutaredoxin"/>
    <property type="match status" value="1"/>
</dbReference>
<proteinExistence type="inferred from homology"/>
<dbReference type="InterPro" id="IPR004045">
    <property type="entry name" value="Glutathione_S-Trfase_N"/>
</dbReference>
<dbReference type="Proteomes" id="UP000887566">
    <property type="component" value="Unplaced"/>
</dbReference>
<dbReference type="GO" id="GO:0004602">
    <property type="term" value="F:glutathione peroxidase activity"/>
    <property type="evidence" value="ECO:0007669"/>
    <property type="project" value="UniProtKB-ARBA"/>
</dbReference>
<dbReference type="SFLD" id="SFLDS00019">
    <property type="entry name" value="Glutathione_Transferase_(cytos"/>
    <property type="match status" value="1"/>
</dbReference>
<evidence type="ECO:0000256" key="1">
    <source>
        <dbReference type="ARBA" id="ARBA00012452"/>
    </source>
</evidence>
<comment type="similarity">
    <text evidence="3">Belongs to the GST superfamily. Sigma family.</text>
</comment>
<evidence type="ECO:0000259" key="6">
    <source>
        <dbReference type="PROSITE" id="PS50405"/>
    </source>
</evidence>
<feature type="domain" description="GST C-terminal" evidence="6">
    <location>
        <begin position="81"/>
        <end position="210"/>
    </location>
</feature>
<name>A0A914WNL0_9BILA</name>
<evidence type="ECO:0000313" key="8">
    <source>
        <dbReference type="WBParaSite" id="PSAMB.scaffold4592size14136.g24665.t1"/>
    </source>
</evidence>
<dbReference type="GO" id="GO:0004364">
    <property type="term" value="F:glutathione transferase activity"/>
    <property type="evidence" value="ECO:0007669"/>
    <property type="project" value="UniProtKB-EC"/>
</dbReference>
<dbReference type="WBParaSite" id="PSAMB.scaffold4592size14136.g24665.t1">
    <property type="protein sequence ID" value="PSAMB.scaffold4592size14136.g24665.t1"/>
    <property type="gene ID" value="PSAMB.scaffold4592size14136.g24665"/>
</dbReference>
<keyword evidence="7" id="KW-1185">Reference proteome</keyword>
<evidence type="ECO:0000256" key="4">
    <source>
        <dbReference type="ARBA" id="ARBA00047960"/>
    </source>
</evidence>
<sequence length="210" mass="24372">MVNYKLVYFQSRGRAEAIRYIFLHAGEPYDNHHVTEEQFSEIKSTLPFGQVPVLYVDGKCLAQSVTIAKFLAGRFNLMGADDWERAMCNSLVYGIQDVGELFTQHNYFWIKFDGDDAKAAEIYKNIRANNIIPMLDRYEKFLKDNGGQWFVGNSITWADLWIAEFLDHKMDCLVDPTLLDNHPLLKDHCARVHAIPAIKEHCAKREHWIF</sequence>
<dbReference type="InterPro" id="IPR040079">
    <property type="entry name" value="Glutathione_S-Trfase"/>
</dbReference>
<accession>A0A914WNL0</accession>
<dbReference type="PROSITE" id="PS50404">
    <property type="entry name" value="GST_NTER"/>
    <property type="match status" value="1"/>
</dbReference>
<dbReference type="SUPFAM" id="SSF47616">
    <property type="entry name" value="GST C-terminal domain-like"/>
    <property type="match status" value="1"/>
</dbReference>
<dbReference type="PROSITE" id="PS50405">
    <property type="entry name" value="GST_CTER"/>
    <property type="match status" value="1"/>
</dbReference>
<dbReference type="Gene3D" id="1.20.1050.10">
    <property type="match status" value="1"/>
</dbReference>
<dbReference type="Pfam" id="PF14497">
    <property type="entry name" value="GST_C_3"/>
    <property type="match status" value="1"/>
</dbReference>
<dbReference type="InterPro" id="IPR004046">
    <property type="entry name" value="GST_C"/>
</dbReference>
<dbReference type="PANTHER" id="PTHR11571">
    <property type="entry name" value="GLUTATHIONE S-TRANSFERASE"/>
    <property type="match status" value="1"/>
</dbReference>
<organism evidence="7 8">
    <name type="scientific">Plectus sambesii</name>
    <dbReference type="NCBI Taxonomy" id="2011161"/>
    <lineage>
        <taxon>Eukaryota</taxon>
        <taxon>Metazoa</taxon>
        <taxon>Ecdysozoa</taxon>
        <taxon>Nematoda</taxon>
        <taxon>Chromadorea</taxon>
        <taxon>Plectida</taxon>
        <taxon>Plectina</taxon>
        <taxon>Plectoidea</taxon>
        <taxon>Plectidae</taxon>
        <taxon>Plectus</taxon>
    </lineage>
</organism>
<dbReference type="Pfam" id="PF02798">
    <property type="entry name" value="GST_N"/>
    <property type="match status" value="1"/>
</dbReference>
<dbReference type="AlphaFoldDB" id="A0A914WNL0"/>
<evidence type="ECO:0000259" key="5">
    <source>
        <dbReference type="PROSITE" id="PS50404"/>
    </source>
</evidence>
<dbReference type="SFLD" id="SFLDG01205">
    <property type="entry name" value="AMPS.1"/>
    <property type="match status" value="1"/>
</dbReference>
<evidence type="ECO:0000313" key="7">
    <source>
        <dbReference type="Proteomes" id="UP000887566"/>
    </source>
</evidence>
<dbReference type="InterPro" id="IPR010987">
    <property type="entry name" value="Glutathione-S-Trfase_C-like"/>
</dbReference>
<dbReference type="CDD" id="cd03039">
    <property type="entry name" value="GST_N_Sigma_like"/>
    <property type="match status" value="1"/>
</dbReference>
<dbReference type="InterPro" id="IPR050213">
    <property type="entry name" value="GST_superfamily"/>
</dbReference>
<keyword evidence="2" id="KW-0808">Transferase</keyword>
<dbReference type="GO" id="GO:0006749">
    <property type="term" value="P:glutathione metabolic process"/>
    <property type="evidence" value="ECO:0007669"/>
    <property type="project" value="TreeGrafter"/>
</dbReference>
<dbReference type="SUPFAM" id="SSF52833">
    <property type="entry name" value="Thioredoxin-like"/>
    <property type="match status" value="1"/>
</dbReference>
<dbReference type="InterPro" id="IPR036282">
    <property type="entry name" value="Glutathione-S-Trfase_C_sf"/>
</dbReference>
<evidence type="ECO:0000256" key="3">
    <source>
        <dbReference type="ARBA" id="ARBA00038317"/>
    </source>
</evidence>
<dbReference type="SFLD" id="SFLDG00363">
    <property type="entry name" value="AMPS_(cytGST):_Alpha-__Mu-__Pi"/>
    <property type="match status" value="1"/>
</dbReference>
<dbReference type="EC" id="2.5.1.18" evidence="1"/>
<protein>
    <recommendedName>
        <fullName evidence="1">glutathione transferase</fullName>
        <ecNumber evidence="1">2.5.1.18</ecNumber>
    </recommendedName>
</protein>
<feature type="domain" description="GST N-terminal" evidence="5">
    <location>
        <begin position="2"/>
        <end position="79"/>
    </location>
</feature>
<dbReference type="PANTHER" id="PTHR11571:SF224">
    <property type="entry name" value="HEMATOPOIETIC PROSTAGLANDIN D SYNTHASE"/>
    <property type="match status" value="1"/>
</dbReference>
<dbReference type="FunFam" id="3.40.30.10:FF:000035">
    <property type="entry name" value="hematopoietic prostaglandin D synthase"/>
    <property type="match status" value="1"/>
</dbReference>
<reference evidence="8" key="1">
    <citation type="submission" date="2022-11" db="UniProtKB">
        <authorList>
            <consortium name="WormBaseParasite"/>
        </authorList>
    </citation>
    <scope>IDENTIFICATION</scope>
</reference>
<dbReference type="FunFam" id="1.20.1050.10:FF:000030">
    <property type="entry name" value="Glutathione S-transferase S1"/>
    <property type="match status" value="1"/>
</dbReference>
<dbReference type="CDD" id="cd03192">
    <property type="entry name" value="GST_C_Sigma_like"/>
    <property type="match status" value="1"/>
</dbReference>
<evidence type="ECO:0000256" key="2">
    <source>
        <dbReference type="ARBA" id="ARBA00022679"/>
    </source>
</evidence>
<dbReference type="InterPro" id="IPR036249">
    <property type="entry name" value="Thioredoxin-like_sf"/>
</dbReference>
<comment type="catalytic activity">
    <reaction evidence="4">
        <text>RX + glutathione = an S-substituted glutathione + a halide anion + H(+)</text>
        <dbReference type="Rhea" id="RHEA:16437"/>
        <dbReference type="ChEBI" id="CHEBI:15378"/>
        <dbReference type="ChEBI" id="CHEBI:16042"/>
        <dbReference type="ChEBI" id="CHEBI:17792"/>
        <dbReference type="ChEBI" id="CHEBI:57925"/>
        <dbReference type="ChEBI" id="CHEBI:90779"/>
        <dbReference type="EC" id="2.5.1.18"/>
    </reaction>
</comment>